<comment type="similarity">
    <text evidence="1 2">Belongs to the anti-sigma-factor antagonist family.</text>
</comment>
<dbReference type="PROSITE" id="PS50801">
    <property type="entry name" value="STAS"/>
    <property type="match status" value="1"/>
</dbReference>
<evidence type="ECO:0000256" key="2">
    <source>
        <dbReference type="RuleBase" id="RU003749"/>
    </source>
</evidence>
<evidence type="ECO:0000256" key="1">
    <source>
        <dbReference type="ARBA" id="ARBA00009013"/>
    </source>
</evidence>
<evidence type="ECO:0000313" key="4">
    <source>
        <dbReference type="EMBL" id="MBP2479447.1"/>
    </source>
</evidence>
<dbReference type="EMBL" id="JAGIOO010000001">
    <property type="protein sequence ID" value="MBP2479447.1"/>
    <property type="molecule type" value="Genomic_DNA"/>
</dbReference>
<accession>A0ABS5AT71</accession>
<dbReference type="Proteomes" id="UP001519363">
    <property type="component" value="Unassembled WGS sequence"/>
</dbReference>
<dbReference type="InterPro" id="IPR002645">
    <property type="entry name" value="STAS_dom"/>
</dbReference>
<dbReference type="NCBIfam" id="TIGR00377">
    <property type="entry name" value="ant_ant_sig"/>
    <property type="match status" value="1"/>
</dbReference>
<proteinExistence type="inferred from homology"/>
<sequence length="113" mass="11930">MNEVLSITTTPLADRILVRVTGELDLATADLARTRLLELVDTHTHLVVDLGELAFIDSSGLSALVAAHKRAAGRGTVLVLDHIPPTLSRMLAITGLDRVFAHLGGTAKPATTT</sequence>
<name>A0ABS5AT71_9PSEU</name>
<feature type="domain" description="STAS" evidence="3">
    <location>
        <begin position="5"/>
        <end position="113"/>
    </location>
</feature>
<evidence type="ECO:0000313" key="5">
    <source>
        <dbReference type="Proteomes" id="UP001519363"/>
    </source>
</evidence>
<keyword evidence="5" id="KW-1185">Reference proteome</keyword>
<dbReference type="InterPro" id="IPR036513">
    <property type="entry name" value="STAS_dom_sf"/>
</dbReference>
<dbReference type="Gene3D" id="3.30.750.24">
    <property type="entry name" value="STAS domain"/>
    <property type="match status" value="1"/>
</dbReference>
<dbReference type="PANTHER" id="PTHR33495">
    <property type="entry name" value="ANTI-SIGMA FACTOR ANTAGONIST TM_1081-RELATED-RELATED"/>
    <property type="match status" value="1"/>
</dbReference>
<dbReference type="InterPro" id="IPR003658">
    <property type="entry name" value="Anti-sigma_ant"/>
</dbReference>
<dbReference type="RefSeq" id="WP_209707757.1">
    <property type="nucleotide sequence ID" value="NZ_JAGIOO010000001.1"/>
</dbReference>
<gene>
    <name evidence="4" type="ORF">JOF53_008319</name>
</gene>
<dbReference type="Pfam" id="PF01740">
    <property type="entry name" value="STAS"/>
    <property type="match status" value="1"/>
</dbReference>
<protein>
    <recommendedName>
        <fullName evidence="2">Anti-sigma factor antagonist</fullName>
    </recommendedName>
</protein>
<evidence type="ECO:0000259" key="3">
    <source>
        <dbReference type="PROSITE" id="PS50801"/>
    </source>
</evidence>
<dbReference type="SUPFAM" id="SSF52091">
    <property type="entry name" value="SpoIIaa-like"/>
    <property type="match status" value="1"/>
</dbReference>
<reference evidence="4 5" key="1">
    <citation type="submission" date="2021-03" db="EMBL/GenBank/DDBJ databases">
        <title>Sequencing the genomes of 1000 actinobacteria strains.</title>
        <authorList>
            <person name="Klenk H.-P."/>
        </authorList>
    </citation>
    <scope>NUCLEOTIDE SEQUENCE [LARGE SCALE GENOMIC DNA]</scope>
    <source>
        <strain evidence="4 5">DSM 44580</strain>
    </source>
</reference>
<dbReference type="PANTHER" id="PTHR33495:SF2">
    <property type="entry name" value="ANTI-SIGMA FACTOR ANTAGONIST TM_1081-RELATED"/>
    <property type="match status" value="1"/>
</dbReference>
<dbReference type="CDD" id="cd07043">
    <property type="entry name" value="STAS_anti-anti-sigma_factors"/>
    <property type="match status" value="1"/>
</dbReference>
<organism evidence="4 5">
    <name type="scientific">Crossiella equi</name>
    <dbReference type="NCBI Taxonomy" id="130796"/>
    <lineage>
        <taxon>Bacteria</taxon>
        <taxon>Bacillati</taxon>
        <taxon>Actinomycetota</taxon>
        <taxon>Actinomycetes</taxon>
        <taxon>Pseudonocardiales</taxon>
        <taxon>Pseudonocardiaceae</taxon>
        <taxon>Crossiella</taxon>
    </lineage>
</organism>
<comment type="caution">
    <text evidence="4">The sequence shown here is derived from an EMBL/GenBank/DDBJ whole genome shotgun (WGS) entry which is preliminary data.</text>
</comment>